<accession>A0A9X9LM96</accession>
<organism evidence="1 2">
    <name type="scientific">Gulo gulo</name>
    <name type="common">Wolverine</name>
    <name type="synonym">Gluton</name>
    <dbReference type="NCBI Taxonomy" id="48420"/>
    <lineage>
        <taxon>Eukaryota</taxon>
        <taxon>Metazoa</taxon>
        <taxon>Chordata</taxon>
        <taxon>Craniata</taxon>
        <taxon>Vertebrata</taxon>
        <taxon>Euteleostomi</taxon>
        <taxon>Mammalia</taxon>
        <taxon>Eutheria</taxon>
        <taxon>Laurasiatheria</taxon>
        <taxon>Carnivora</taxon>
        <taxon>Caniformia</taxon>
        <taxon>Musteloidea</taxon>
        <taxon>Mustelidae</taxon>
        <taxon>Guloninae</taxon>
        <taxon>Gulo</taxon>
    </lineage>
</organism>
<dbReference type="AlphaFoldDB" id="A0A9X9LM96"/>
<dbReference type="Proteomes" id="UP000269945">
    <property type="component" value="Unassembled WGS sequence"/>
</dbReference>
<keyword evidence="2" id="KW-1185">Reference proteome</keyword>
<feature type="non-terminal residue" evidence="1">
    <location>
        <position position="84"/>
    </location>
</feature>
<comment type="caution">
    <text evidence="1">The sequence shown here is derived from an EMBL/GenBank/DDBJ whole genome shotgun (WGS) entry which is preliminary data.</text>
</comment>
<evidence type="ECO:0000313" key="2">
    <source>
        <dbReference type="Proteomes" id="UP000269945"/>
    </source>
</evidence>
<sequence length="84" mass="8288">MAFPDGKQGALISLPTGPAGPRGGALLGLVLDFVARCLAGGIFSRICSVSSSESIINPRASAGEAIGTSGCLRLEMASPESPGA</sequence>
<proteinExistence type="predicted"/>
<name>A0A9X9LM96_GULGU</name>
<evidence type="ECO:0000313" key="1">
    <source>
        <dbReference type="EMBL" id="VCW76789.1"/>
    </source>
</evidence>
<dbReference type="EMBL" id="CYRY02007906">
    <property type="protein sequence ID" value="VCW76789.1"/>
    <property type="molecule type" value="Genomic_DNA"/>
</dbReference>
<gene>
    <name evidence="1" type="ORF">BN2614_LOCUS3</name>
</gene>
<reference evidence="1 2" key="1">
    <citation type="submission" date="2018-10" db="EMBL/GenBank/DDBJ databases">
        <authorList>
            <person name="Ekblom R."/>
            <person name="Jareborg N."/>
        </authorList>
    </citation>
    <scope>NUCLEOTIDE SEQUENCE [LARGE SCALE GENOMIC DNA]</scope>
    <source>
        <tissue evidence="1">Muscle</tissue>
    </source>
</reference>
<protein>
    <submittedName>
        <fullName evidence="1">Uncharacterized protein</fullName>
    </submittedName>
</protein>